<evidence type="ECO:0000313" key="5">
    <source>
        <dbReference type="EMBL" id="MFD1597404.1"/>
    </source>
</evidence>
<dbReference type="Gene3D" id="3.40.630.30">
    <property type="match status" value="1"/>
</dbReference>
<dbReference type="PANTHER" id="PTHR43072:SF23">
    <property type="entry name" value="UPF0039 PROTEIN C11D3.02C"/>
    <property type="match status" value="1"/>
</dbReference>
<evidence type="ECO:0000256" key="1">
    <source>
        <dbReference type="ARBA" id="ARBA00022679"/>
    </source>
</evidence>
<dbReference type="AlphaFoldDB" id="A0ABD6CGX9"/>
<keyword evidence="6" id="KW-1185">Reference proteome</keyword>
<dbReference type="InterPro" id="IPR016181">
    <property type="entry name" value="Acyl_CoA_acyltransferase"/>
</dbReference>
<dbReference type="EMBL" id="JBHUDK010000002">
    <property type="protein sequence ID" value="MFD1597404.1"/>
    <property type="molecule type" value="Genomic_DNA"/>
</dbReference>
<dbReference type="EC" id="2.3.-.-" evidence="5"/>
<evidence type="ECO:0000256" key="2">
    <source>
        <dbReference type="ARBA" id="ARBA00023315"/>
    </source>
</evidence>
<dbReference type="PROSITE" id="PS51186">
    <property type="entry name" value="GNAT"/>
    <property type="match status" value="1"/>
</dbReference>
<feature type="domain" description="N-acetyltransferase" evidence="4">
    <location>
        <begin position="9"/>
        <end position="192"/>
    </location>
</feature>
<organism evidence="5 6">
    <name type="scientific">Halobellus rarus</name>
    <dbReference type="NCBI Taxonomy" id="1126237"/>
    <lineage>
        <taxon>Archaea</taxon>
        <taxon>Methanobacteriati</taxon>
        <taxon>Methanobacteriota</taxon>
        <taxon>Stenosarchaea group</taxon>
        <taxon>Halobacteria</taxon>
        <taxon>Halobacteriales</taxon>
        <taxon>Haloferacaceae</taxon>
        <taxon>Halobellus</taxon>
    </lineage>
</organism>
<evidence type="ECO:0000259" key="4">
    <source>
        <dbReference type="PROSITE" id="PS51186"/>
    </source>
</evidence>
<evidence type="ECO:0000313" key="6">
    <source>
        <dbReference type="Proteomes" id="UP001597085"/>
    </source>
</evidence>
<comment type="caution">
    <text evidence="5">The sequence shown here is derived from an EMBL/GenBank/DDBJ whole genome shotgun (WGS) entry which is preliminary data.</text>
</comment>
<dbReference type="InterPro" id="IPR000182">
    <property type="entry name" value="GNAT_dom"/>
</dbReference>
<sequence length="212" mass="23547">MSDDSPHTVSLRPARPEDAAAVRDIYAPFVRDTPATFRTEVPSVEHVAEEIREKRAADEYPWYVAVAGSRERGTDHGTDDGGGDDAETDLVGYAYGSQLRGRRAYRWAVETSIYVDPDAHRSGVGTALYDRLLDALRRQGYCGAYAALGMPNPESEAFHERFDFERVGAFPAAGFKLGDWHDVVWYYRKLRDPDGEPDEPAPVSAVDAAFDD</sequence>
<keyword evidence="1 5" id="KW-0808">Transferase</keyword>
<reference evidence="5 6" key="1">
    <citation type="journal article" date="2019" name="Int. J. Syst. Evol. Microbiol.">
        <title>The Global Catalogue of Microorganisms (GCM) 10K type strain sequencing project: providing services to taxonomists for standard genome sequencing and annotation.</title>
        <authorList>
            <consortium name="The Broad Institute Genomics Platform"/>
            <consortium name="The Broad Institute Genome Sequencing Center for Infectious Disease"/>
            <person name="Wu L."/>
            <person name="Ma J."/>
        </authorList>
    </citation>
    <scope>NUCLEOTIDE SEQUENCE [LARGE SCALE GENOMIC DNA]</scope>
    <source>
        <strain evidence="5 6">CGMCC 1.12121</strain>
    </source>
</reference>
<feature type="region of interest" description="Disordered" evidence="3">
    <location>
        <begin position="191"/>
        <end position="212"/>
    </location>
</feature>
<protein>
    <submittedName>
        <fullName evidence="5">GNAT family N-acetyltransferase</fullName>
        <ecNumber evidence="5">2.3.-.-</ecNumber>
    </submittedName>
</protein>
<accession>A0ABD6CGX9</accession>
<dbReference type="GO" id="GO:0016746">
    <property type="term" value="F:acyltransferase activity"/>
    <property type="evidence" value="ECO:0007669"/>
    <property type="project" value="UniProtKB-KW"/>
</dbReference>
<dbReference type="SUPFAM" id="SSF55729">
    <property type="entry name" value="Acyl-CoA N-acyltransferases (Nat)"/>
    <property type="match status" value="1"/>
</dbReference>
<dbReference type="CDD" id="cd04301">
    <property type="entry name" value="NAT_SF"/>
    <property type="match status" value="1"/>
</dbReference>
<keyword evidence="2 5" id="KW-0012">Acyltransferase</keyword>
<name>A0ABD6CGX9_9EURY</name>
<dbReference type="RefSeq" id="WP_256421713.1">
    <property type="nucleotide sequence ID" value="NZ_JANHDI010000008.1"/>
</dbReference>
<proteinExistence type="predicted"/>
<gene>
    <name evidence="5" type="ORF">ACFSBX_00250</name>
</gene>
<dbReference type="Proteomes" id="UP001597085">
    <property type="component" value="Unassembled WGS sequence"/>
</dbReference>
<evidence type="ECO:0000256" key="3">
    <source>
        <dbReference type="SAM" id="MobiDB-lite"/>
    </source>
</evidence>
<dbReference type="Pfam" id="PF00583">
    <property type="entry name" value="Acetyltransf_1"/>
    <property type="match status" value="1"/>
</dbReference>
<dbReference type="PANTHER" id="PTHR43072">
    <property type="entry name" value="N-ACETYLTRANSFERASE"/>
    <property type="match status" value="1"/>
</dbReference>